<dbReference type="OrthoDB" id="4718804at2"/>
<evidence type="ECO:0000313" key="3">
    <source>
        <dbReference type="EMBL" id="STZ60381.1"/>
    </source>
</evidence>
<name>A0A378THU7_9MYCO</name>
<sequence length="412" mass="43497">MAYNGFHRSVKAGVALAGAGAIAFAAVPAPVPLDDVVVAAPPAYVAPPRVVSAEVEPVVLATVLQILATGAVDTVEDTIEAFQYDAPTIFNRVVQQWPDINLTPWNHSLVAAAALAPIAPLVVGPFNYAVADAVATVFPQYGDEIRQGIPEFTQYAFARLVGPFLSAIGSTGAVHQDYYHAGMAGDRLGQNLALLNGPAKVIEAFLFGGYGDLGPLLTGDPNAERVAAPGLLTPWGQWPADRNVTEFEDDLPDNEFIPQSVSADLTEVSTASVEVDAEAVTETAEEAVVEDVATEDVVSDDAAEELATPQFSIEKGLDDLRKGVEGLFTGSKSDSASSENSKDSEDAEKTEPADKTDKVEKSEKPEKADRTEKPEKADRTEKADKAEKADKTEKADKADKSEKSNPGSSASE</sequence>
<evidence type="ECO:0008006" key="5">
    <source>
        <dbReference type="Google" id="ProtNLM"/>
    </source>
</evidence>
<dbReference type="RefSeq" id="WP_115279570.1">
    <property type="nucleotide sequence ID" value="NZ_AP022600.1"/>
</dbReference>
<keyword evidence="2" id="KW-0732">Signal</keyword>
<evidence type="ECO:0000313" key="4">
    <source>
        <dbReference type="Proteomes" id="UP000254978"/>
    </source>
</evidence>
<proteinExistence type="predicted"/>
<feature type="chain" id="PRO_5039246408" description="PE-PPE domain-containing protein" evidence="2">
    <location>
        <begin position="26"/>
        <end position="412"/>
    </location>
</feature>
<dbReference type="Proteomes" id="UP000254978">
    <property type="component" value="Unassembled WGS sequence"/>
</dbReference>
<evidence type="ECO:0000256" key="2">
    <source>
        <dbReference type="SAM" id="SignalP"/>
    </source>
</evidence>
<feature type="region of interest" description="Disordered" evidence="1">
    <location>
        <begin position="328"/>
        <end position="412"/>
    </location>
</feature>
<protein>
    <recommendedName>
        <fullName evidence="5">PE-PPE domain-containing protein</fullName>
    </recommendedName>
</protein>
<accession>A0A378THU7</accession>
<gene>
    <name evidence="3" type="ORF">NCTC10821_03921</name>
</gene>
<dbReference type="AlphaFoldDB" id="A0A378THU7"/>
<organism evidence="3 4">
    <name type="scientific">Mycolicibacterium tokaiense</name>
    <dbReference type="NCBI Taxonomy" id="39695"/>
    <lineage>
        <taxon>Bacteria</taxon>
        <taxon>Bacillati</taxon>
        <taxon>Actinomycetota</taxon>
        <taxon>Actinomycetes</taxon>
        <taxon>Mycobacteriales</taxon>
        <taxon>Mycobacteriaceae</taxon>
        <taxon>Mycolicibacterium</taxon>
    </lineage>
</organism>
<reference evidence="3 4" key="1">
    <citation type="submission" date="2018-06" db="EMBL/GenBank/DDBJ databases">
        <authorList>
            <consortium name="Pathogen Informatics"/>
            <person name="Doyle S."/>
        </authorList>
    </citation>
    <scope>NUCLEOTIDE SEQUENCE [LARGE SCALE GENOMIC DNA]</scope>
    <source>
        <strain evidence="3 4">NCTC10821</strain>
    </source>
</reference>
<evidence type="ECO:0000256" key="1">
    <source>
        <dbReference type="SAM" id="MobiDB-lite"/>
    </source>
</evidence>
<keyword evidence="4" id="KW-1185">Reference proteome</keyword>
<feature type="compositionally biased region" description="Basic and acidic residues" evidence="1">
    <location>
        <begin position="340"/>
        <end position="403"/>
    </location>
</feature>
<dbReference type="EMBL" id="UGQT01000001">
    <property type="protein sequence ID" value="STZ60381.1"/>
    <property type="molecule type" value="Genomic_DNA"/>
</dbReference>
<feature type="signal peptide" evidence="2">
    <location>
        <begin position="1"/>
        <end position="25"/>
    </location>
</feature>